<evidence type="ECO:0000256" key="1">
    <source>
        <dbReference type="ARBA" id="ARBA00006358"/>
    </source>
</evidence>
<dbReference type="InterPro" id="IPR000104">
    <property type="entry name" value="Antifreeze_1"/>
</dbReference>
<evidence type="ECO:0000256" key="2">
    <source>
        <dbReference type="ARBA" id="ARBA00023076"/>
    </source>
</evidence>
<gene>
    <name evidence="4" type="ORF">EAH_00056800</name>
</gene>
<organism evidence="4 5">
    <name type="scientific">Eimeria acervulina</name>
    <name type="common">Coccidian parasite</name>
    <dbReference type="NCBI Taxonomy" id="5801"/>
    <lineage>
        <taxon>Eukaryota</taxon>
        <taxon>Sar</taxon>
        <taxon>Alveolata</taxon>
        <taxon>Apicomplexa</taxon>
        <taxon>Conoidasida</taxon>
        <taxon>Coccidia</taxon>
        <taxon>Eucoccidiorida</taxon>
        <taxon>Eimeriorina</taxon>
        <taxon>Eimeriidae</taxon>
        <taxon>Eimeria</taxon>
    </lineage>
</organism>
<dbReference type="GeneID" id="25273750"/>
<comment type="similarity">
    <text evidence="1">Belongs to the type-I AFP family.</text>
</comment>
<evidence type="ECO:0008006" key="6">
    <source>
        <dbReference type="Google" id="ProtNLM"/>
    </source>
</evidence>
<dbReference type="EMBL" id="HG670399">
    <property type="protein sequence ID" value="CDI76508.1"/>
    <property type="molecule type" value="Genomic_DNA"/>
</dbReference>
<reference evidence="4" key="2">
    <citation type="submission" date="2013-10" db="EMBL/GenBank/DDBJ databases">
        <authorList>
            <person name="Aslett M."/>
        </authorList>
    </citation>
    <scope>NUCLEOTIDE SEQUENCE [LARGE SCALE GENOMIC DNA]</scope>
    <source>
        <strain evidence="4">Houghton</strain>
    </source>
</reference>
<dbReference type="RefSeq" id="XP_013252960.1">
    <property type="nucleotide sequence ID" value="XM_013397506.1"/>
</dbReference>
<keyword evidence="5" id="KW-1185">Reference proteome</keyword>
<evidence type="ECO:0000256" key="3">
    <source>
        <dbReference type="SAM" id="MobiDB-lite"/>
    </source>
</evidence>
<evidence type="ECO:0000313" key="4">
    <source>
        <dbReference type="EMBL" id="CDI76508.1"/>
    </source>
</evidence>
<dbReference type="VEuPathDB" id="ToxoDB:EAH_00056800"/>
<dbReference type="OMA" id="FRCKRVR"/>
<proteinExistence type="inferred from homology"/>
<sequence>MANFVAEGPERADVSTSTADLTAEEMQISSTEDVMPTPQTPAQAAATAAATAATAAAAAAAAAAVKDPAAYAAASDAALNPRFRLGLETGRWFTGSGGDVYELLDAIGSGSASTVFKCKIVAAANAPQQQQQQQKHAAEDTILAVKAIDLKGLRLNRNLEEELGKLRKELSSVASVFAFGL</sequence>
<dbReference type="OrthoDB" id="354768at2759"/>
<protein>
    <recommendedName>
        <fullName evidence="6">Protein kinase domain-containing protein</fullName>
    </recommendedName>
</protein>
<dbReference type="AlphaFoldDB" id="U6GB31"/>
<reference evidence="4" key="1">
    <citation type="submission" date="2013-10" db="EMBL/GenBank/DDBJ databases">
        <title>Genomic analysis of the causative agents of coccidiosis in chickens.</title>
        <authorList>
            <person name="Reid A.J."/>
            <person name="Blake D."/>
            <person name="Billington K."/>
            <person name="Browne H."/>
            <person name="Dunn M."/>
            <person name="Hung S."/>
            <person name="Kawahara F."/>
            <person name="Miranda-Saavedra D."/>
            <person name="Mourier T."/>
            <person name="Nagra H."/>
            <person name="Otto T.D."/>
            <person name="Rawlings N."/>
            <person name="Sanchez A."/>
            <person name="Sanders M."/>
            <person name="Subramaniam C."/>
            <person name="Tay Y."/>
            <person name="Dear P."/>
            <person name="Doerig C."/>
            <person name="Gruber A."/>
            <person name="Parkinson J."/>
            <person name="Shirley M."/>
            <person name="Wan K.L."/>
            <person name="Berriman M."/>
            <person name="Tomley F."/>
            <person name="Pain A."/>
        </authorList>
    </citation>
    <scope>NUCLEOTIDE SEQUENCE [LARGE SCALE GENOMIC DNA]</scope>
    <source>
        <strain evidence="4">Houghton</strain>
    </source>
</reference>
<accession>U6GB31</accession>
<name>U6GB31_EIMAC</name>
<feature type="region of interest" description="Disordered" evidence="3">
    <location>
        <begin position="1"/>
        <end position="20"/>
    </location>
</feature>
<keyword evidence="2" id="KW-0047">Antifreeze protein</keyword>
<evidence type="ECO:0000313" key="5">
    <source>
        <dbReference type="Proteomes" id="UP000018050"/>
    </source>
</evidence>
<dbReference type="GO" id="GO:0016172">
    <property type="term" value="F:antifreeze activity"/>
    <property type="evidence" value="ECO:0007669"/>
    <property type="project" value="InterPro"/>
</dbReference>
<dbReference type="PRINTS" id="PR00308">
    <property type="entry name" value="ANTIFREEZEI"/>
</dbReference>
<dbReference type="Proteomes" id="UP000018050">
    <property type="component" value="Unassembled WGS sequence"/>
</dbReference>